<dbReference type="RefSeq" id="WP_148919210.1">
    <property type="nucleotide sequence ID" value="NZ_VTAV01000005.1"/>
</dbReference>
<protein>
    <recommendedName>
        <fullName evidence="1">DUF5977 domain-containing protein</fullName>
    </recommendedName>
</protein>
<comment type="caution">
    <text evidence="2">The sequence shown here is derived from an EMBL/GenBank/DDBJ whole genome shotgun (WGS) entry which is preliminary data.</text>
</comment>
<name>A0A5D4H8X7_9SPHI</name>
<feature type="domain" description="DUF5977" evidence="1">
    <location>
        <begin position="1756"/>
        <end position="1801"/>
    </location>
</feature>
<dbReference type="EMBL" id="VTAV01000005">
    <property type="protein sequence ID" value="TYR36359.1"/>
    <property type="molecule type" value="Genomic_DNA"/>
</dbReference>
<evidence type="ECO:0000259" key="1">
    <source>
        <dbReference type="Pfam" id="PF19404"/>
    </source>
</evidence>
<sequence length="1802" mass="201412">MHIGFLQKKRWRRIFASFILLCFVNEIFYLPVYALTAGPSSADYGSFEPIDTTDMVSTLTGDFVYNMPLLEVPGPEGGYPLALSYHANISPEQESSWVGLGWTLNPGAVNRHVNGFPDDWWNTETSRRDFWEGGKSETTRVGVTVPIYGYYISAGLTFANDTYKGFGLGADLGAGIGIKDVASVGVDFGVGPYGGFYASAGIGIGYQDHATGFGLGAGLSVSTDFKNGIVAGIGVGVFYQTSLYKNPKQGILGISLSSRGDVSYSVGGLSSSLHNARASAMRSSTTTYTVNLLLASYQNTQTRYWSDEKDSSDIIGALHGDGSIGGLKDTHAGDAYNLQEEDKNLIDHPNVSKHQGGAYPNFDKYVVAAQGLGGSFRPYRSQGFIFTQNQREFNEDRTLRFMSVQYYENGSQTTPYYRFENEFSSYDLQLYPGLTNPDLWDYRNNVSLPFSGSVDHEDGDEDLMTTAPGKHIIDHEYAEVYVNGSPRASFLFPKVNFEVNKTVPPSTRVDNGQITGYSITNTEGVTYHYSLPAYVYAEETYQENRDHKQKLIFNRQTKTMGYAYIWHLTAITGPDYVDRGELNVIDDADYGYWVSFEYGKWSGSHVWRNPAEGMYVDDDGEFSQLSMGRKEVYYLNAIKTRSHTAVFAKSIKKDGKGASPEIFNKNYNVELQASTDYVNSGMFNANSALSMKLDRIYLMNRGDEDIIPIPTSQQNSSPTRSIPCSDCEIISNVYNTGNISSVRQQLENKAIQIIDMEYDYSLVKGTANSFENDIYAVRDGKLTLNAVSIMGRGAVPLAPPTTFEYELDVADRKQVSGILSPGGFTSQNGSLEIGDLLRVEAYAQQPEFAGVIVRKTASGSSYVYSLRNGNYSGASKNTTVVTTKNPTYNKNAVDMWGMYKSDYLASNNETVSRTTTATSGKSVDVWSLRKINTSSGTTMKVAYESDTYNRAVLNSNRSFIITNFTKINDLDYYFDLDIAEGWDLSHFFQATDEIDLVLAFTYRPIMILPTMEFESYSFKPVVQSVDQNLKRVYVRNSTYSIRNFINALPGDAGFKSVLTGNVIVSDQGGLFYGGGTRVSSITTDHMDGVRTTMNYSYHLSNNPQISSGVTVSEPKLYPEDNMKDVLTSFGTSTSEIEAKQKVKNEYKKFLFQQLDPLADLARELPGAGVMYEYVTRSHTITHTLDQVERELPTKTEIHYQVFKSNMVGRQDVEPRQSQAGNGGNFVYGRNLVLKKFVSAIGQVKRMTTYNHVGTKMSETLNHYLHDGLEHLPHDQFFDAYEQRLKQYKKQGVFKERYGETKQISSRGGSGDTDHLYVTMSAKAEYPCVSIGSTTTDYVSQVTSSTKIQEYDFYSGSVIRSISEDSRGNYIEEDITPAYHIFTPMGPIRLWQGRNMLTQVYEKKVSLLDKNEIRKGIISSDVSLWGTSVPAKDKDGNAISQPNIWRPYAQYSWLPSDSDANGLSATVPAFDWYNPANNSLNWKKTNEVTLFNVFSNILESKDINGRYAAQQYGYKATKAVLHGDDGRFEEFTFGSAEDHVIKNGVYYYADNLKGTARSNAMAHTGKYSVLMSPAQKGFIYDVPIEKLDSQKDYIAMVWVRSEGIADINGPRLYYKLDNAPEVLSPSAGKVKYAAGWNLIEMVISKEVLVGKQNLQVGCINTGGYQVYADDFRFSPRDAVMSASVYDLIHGYLTYTLNNNNLYTKYTHDLEGNVMRTYTEMLGKDYIPLLSRNFKNIANFSYQVYTNILTTENILPQGCSTPVTYRVLPGKYISYFSQEDADDQAQEDVRQYGQRYADQHSPCH</sequence>
<evidence type="ECO:0000313" key="2">
    <source>
        <dbReference type="EMBL" id="TYR36359.1"/>
    </source>
</evidence>
<evidence type="ECO:0000313" key="3">
    <source>
        <dbReference type="Proteomes" id="UP000322362"/>
    </source>
</evidence>
<dbReference type="InterPro" id="IPR046020">
    <property type="entry name" value="DUF5977"/>
</dbReference>
<accession>A0A5D4H8X7</accession>
<organism evidence="2 3">
    <name type="scientific">Sphingobacterium phlebotomi</name>
    <dbReference type="NCBI Taxonomy" id="2605433"/>
    <lineage>
        <taxon>Bacteria</taxon>
        <taxon>Pseudomonadati</taxon>
        <taxon>Bacteroidota</taxon>
        <taxon>Sphingobacteriia</taxon>
        <taxon>Sphingobacteriales</taxon>
        <taxon>Sphingobacteriaceae</taxon>
        <taxon>Sphingobacterium</taxon>
    </lineage>
</organism>
<proteinExistence type="predicted"/>
<gene>
    <name evidence="2" type="ORF">FXV77_10660</name>
</gene>
<reference evidence="2 3" key="1">
    <citation type="submission" date="2019-08" db="EMBL/GenBank/DDBJ databases">
        <title>Phlebobacter frassis gen. nov. sp. nov., a new member of family Sphingobacteriaceae isolated from sand fly rearing media.</title>
        <authorList>
            <person name="Kakumanu M.L."/>
            <person name="Marayati B.F."/>
            <person name="Wada-Katsumata A."/>
            <person name="Wasserberg G."/>
            <person name="Schal C."/>
            <person name="Apperson C.S."/>
            <person name="Ponnusamy L."/>
        </authorList>
    </citation>
    <scope>NUCLEOTIDE SEQUENCE [LARGE SCALE GENOMIC DNA]</scope>
    <source>
        <strain evidence="2 3">SSI9</strain>
    </source>
</reference>
<keyword evidence="3" id="KW-1185">Reference proteome</keyword>
<dbReference type="Pfam" id="PF19404">
    <property type="entry name" value="DUF5977"/>
    <property type="match status" value="1"/>
</dbReference>
<dbReference type="Proteomes" id="UP000322362">
    <property type="component" value="Unassembled WGS sequence"/>
</dbReference>